<dbReference type="EMBL" id="LR796773">
    <property type="protein sequence ID" value="CAB4165488.1"/>
    <property type="molecule type" value="Genomic_DNA"/>
</dbReference>
<sequence length="117" mass="12824">MPSPKATPKSTIATPVAKVPLPVPGLTPRDLFFYHLGITIYLAQHKINERKVFVLAAPDEETRLLGEVALEFQIETLTGTDAARKIAERIVIKVGGVSTIRNVNANPLGFRRSGRIH</sequence>
<organism evidence="1">
    <name type="scientific">uncultured Caudovirales phage</name>
    <dbReference type="NCBI Taxonomy" id="2100421"/>
    <lineage>
        <taxon>Viruses</taxon>
        <taxon>Duplodnaviria</taxon>
        <taxon>Heunggongvirae</taxon>
        <taxon>Uroviricota</taxon>
        <taxon>Caudoviricetes</taxon>
        <taxon>Peduoviridae</taxon>
        <taxon>Maltschvirus</taxon>
        <taxon>Maltschvirus maltsch</taxon>
    </lineage>
</organism>
<name>A0A6J5P8E1_9CAUD</name>
<protein>
    <submittedName>
        <fullName evidence="1">Uncharacterized protein</fullName>
    </submittedName>
</protein>
<gene>
    <name evidence="1" type="ORF">UFOVP823_53</name>
</gene>
<evidence type="ECO:0000313" key="1">
    <source>
        <dbReference type="EMBL" id="CAB4165488.1"/>
    </source>
</evidence>
<accession>A0A6J5P8E1</accession>
<proteinExistence type="predicted"/>
<reference evidence="1" key="1">
    <citation type="submission" date="2020-04" db="EMBL/GenBank/DDBJ databases">
        <authorList>
            <person name="Chiriac C."/>
            <person name="Salcher M."/>
            <person name="Ghai R."/>
            <person name="Kavagutti S V."/>
        </authorList>
    </citation>
    <scope>NUCLEOTIDE SEQUENCE</scope>
</reference>